<dbReference type="AlphaFoldDB" id="A0A250ITG1"/>
<reference evidence="1 2" key="1">
    <citation type="submission" date="2017-06" db="EMBL/GenBank/DDBJ databases">
        <authorList>
            <person name="Kim H.J."/>
            <person name="Triplett B.A."/>
        </authorList>
    </citation>
    <scope>NUCLEOTIDE SEQUENCE [LARGE SCALE GENOMIC DNA]</scope>
    <source>
        <strain evidence="1 2">DSM 14713</strain>
    </source>
</reference>
<dbReference type="Proteomes" id="UP000217289">
    <property type="component" value="Chromosome"/>
</dbReference>
<gene>
    <name evidence="1" type="ORF">MEBOL_007944</name>
</gene>
<dbReference type="KEGG" id="mbd:MEBOL_007944"/>
<dbReference type="EMBL" id="CP022163">
    <property type="protein sequence ID" value="ATB34441.1"/>
    <property type="molecule type" value="Genomic_DNA"/>
</dbReference>
<proteinExistence type="predicted"/>
<sequence>MVYITHIRLSAGGTTLKHITDLYWHNPQTGESGASPRANMVDWIDRGGDARVKDQQGEVKVEVVRDQPPYLRTVANGRTTDNLLSLPRF</sequence>
<dbReference type="OrthoDB" id="826539at2"/>
<accession>A0A250ITG1</accession>
<dbReference type="RefSeq" id="WP_095982338.1">
    <property type="nucleotide sequence ID" value="NZ_CP022163.1"/>
</dbReference>
<dbReference type="Pfam" id="PF13031">
    <property type="entry name" value="DUF3892"/>
    <property type="match status" value="1"/>
</dbReference>
<evidence type="ECO:0000313" key="1">
    <source>
        <dbReference type="EMBL" id="ATB34441.1"/>
    </source>
</evidence>
<keyword evidence="2" id="KW-1185">Reference proteome</keyword>
<evidence type="ECO:0000313" key="2">
    <source>
        <dbReference type="Proteomes" id="UP000217289"/>
    </source>
</evidence>
<name>A0A250ITG1_9BACT</name>
<evidence type="ECO:0008006" key="3">
    <source>
        <dbReference type="Google" id="ProtNLM"/>
    </source>
</evidence>
<organism evidence="1 2">
    <name type="scientific">Melittangium boletus DSM 14713</name>
    <dbReference type="NCBI Taxonomy" id="1294270"/>
    <lineage>
        <taxon>Bacteria</taxon>
        <taxon>Pseudomonadati</taxon>
        <taxon>Myxococcota</taxon>
        <taxon>Myxococcia</taxon>
        <taxon>Myxococcales</taxon>
        <taxon>Cystobacterineae</taxon>
        <taxon>Archangiaceae</taxon>
        <taxon>Melittangium</taxon>
    </lineage>
</organism>
<protein>
    <recommendedName>
        <fullName evidence="3">DUF3892 domain-containing protein</fullName>
    </recommendedName>
</protein>
<dbReference type="InterPro" id="IPR024997">
    <property type="entry name" value="DUF3892"/>
</dbReference>